<proteinExistence type="predicted"/>
<comment type="caution">
    <text evidence="2">The sequence shown here is derived from an EMBL/GenBank/DDBJ whole genome shotgun (WGS) entry which is preliminary data.</text>
</comment>
<dbReference type="GeneID" id="76630004"/>
<dbReference type="AlphaFoldDB" id="A0ABD5VY78"/>
<dbReference type="RefSeq" id="WP_267163852.1">
    <property type="nucleotide sequence ID" value="NZ_CP112972.1"/>
</dbReference>
<dbReference type="Proteomes" id="UP001596445">
    <property type="component" value="Unassembled WGS sequence"/>
</dbReference>
<evidence type="ECO:0000313" key="2">
    <source>
        <dbReference type="EMBL" id="MFC7058045.1"/>
    </source>
</evidence>
<dbReference type="PANTHER" id="PTHR46361:SF3">
    <property type="entry name" value="ELECTRON CARRIER_ PROTEIN DISULFIDE OXIDOREDUCTASE"/>
    <property type="match status" value="1"/>
</dbReference>
<dbReference type="Pfam" id="PF04784">
    <property type="entry name" value="DUF547"/>
    <property type="match status" value="1"/>
</dbReference>
<dbReference type="PANTHER" id="PTHR46361">
    <property type="entry name" value="ELECTRON CARRIER/ PROTEIN DISULFIDE OXIDOREDUCTASE"/>
    <property type="match status" value="1"/>
</dbReference>
<sequence>MTTDPVALSAKFLRSIRYDEPTDEYERKLANCENTELAARLDTDGTRLAFWCNLYNAATQQLLDSHREDYENRRTFFSLPALTVAGETLSLDDIEHDILRRSYSKLTFGYIRSPFRSGFAERHELDERDPRVHFALNCGAESCPPIAAYTRDEVDDQLDLTTAGYLDQAVTYDAEANTVEVPRLMRWFRGDFRATGGRISFLRRFDQIPDDVTPDIVYDEWDWSFAPANFAEN</sequence>
<evidence type="ECO:0000259" key="1">
    <source>
        <dbReference type="Pfam" id="PF04784"/>
    </source>
</evidence>
<keyword evidence="3" id="KW-1185">Reference proteome</keyword>
<dbReference type="InterPro" id="IPR006869">
    <property type="entry name" value="DUF547"/>
</dbReference>
<feature type="domain" description="DUF547" evidence="1">
    <location>
        <begin position="45"/>
        <end position="166"/>
    </location>
</feature>
<organism evidence="2 3">
    <name type="scientific">Halovenus salina</name>
    <dbReference type="NCBI Taxonomy" id="1510225"/>
    <lineage>
        <taxon>Archaea</taxon>
        <taxon>Methanobacteriati</taxon>
        <taxon>Methanobacteriota</taxon>
        <taxon>Stenosarchaea group</taxon>
        <taxon>Halobacteria</taxon>
        <taxon>Halobacteriales</taxon>
        <taxon>Haloarculaceae</taxon>
        <taxon>Halovenus</taxon>
    </lineage>
</organism>
<accession>A0ABD5VY78</accession>
<gene>
    <name evidence="2" type="ORF">ACFQQG_07525</name>
</gene>
<protein>
    <submittedName>
        <fullName evidence="2">DUF547 domain-containing protein</fullName>
    </submittedName>
</protein>
<dbReference type="EMBL" id="JBHSZI010000001">
    <property type="protein sequence ID" value="MFC7058045.1"/>
    <property type="molecule type" value="Genomic_DNA"/>
</dbReference>
<reference evidence="2 3" key="1">
    <citation type="journal article" date="2019" name="Int. J. Syst. Evol. Microbiol.">
        <title>The Global Catalogue of Microorganisms (GCM) 10K type strain sequencing project: providing services to taxonomists for standard genome sequencing and annotation.</title>
        <authorList>
            <consortium name="The Broad Institute Genomics Platform"/>
            <consortium name="The Broad Institute Genome Sequencing Center for Infectious Disease"/>
            <person name="Wu L."/>
            <person name="Ma J."/>
        </authorList>
    </citation>
    <scope>NUCLEOTIDE SEQUENCE [LARGE SCALE GENOMIC DNA]</scope>
    <source>
        <strain evidence="2 3">JCM 30072</strain>
    </source>
</reference>
<name>A0ABD5VY78_9EURY</name>
<evidence type="ECO:0000313" key="3">
    <source>
        <dbReference type="Proteomes" id="UP001596445"/>
    </source>
</evidence>